<organism evidence="1 2">
    <name type="scientific">Gossypium stocksii</name>
    <dbReference type="NCBI Taxonomy" id="47602"/>
    <lineage>
        <taxon>Eukaryota</taxon>
        <taxon>Viridiplantae</taxon>
        <taxon>Streptophyta</taxon>
        <taxon>Embryophyta</taxon>
        <taxon>Tracheophyta</taxon>
        <taxon>Spermatophyta</taxon>
        <taxon>Magnoliopsida</taxon>
        <taxon>eudicotyledons</taxon>
        <taxon>Gunneridae</taxon>
        <taxon>Pentapetalae</taxon>
        <taxon>rosids</taxon>
        <taxon>malvids</taxon>
        <taxon>Malvales</taxon>
        <taxon>Malvaceae</taxon>
        <taxon>Malvoideae</taxon>
        <taxon>Gossypium</taxon>
    </lineage>
</organism>
<dbReference type="Proteomes" id="UP000828251">
    <property type="component" value="Unassembled WGS sequence"/>
</dbReference>
<dbReference type="AlphaFoldDB" id="A0A9D3UCX7"/>
<dbReference type="EMBL" id="JAIQCV010000012">
    <property type="protein sequence ID" value="KAH1038122.1"/>
    <property type="molecule type" value="Genomic_DNA"/>
</dbReference>
<dbReference type="PANTHER" id="PTHR35046:SF9">
    <property type="entry name" value="RNA-DIRECTED DNA POLYMERASE"/>
    <property type="match status" value="1"/>
</dbReference>
<comment type="caution">
    <text evidence="1">The sequence shown here is derived from an EMBL/GenBank/DDBJ whole genome shotgun (WGS) entry which is preliminary data.</text>
</comment>
<sequence>MILKDNREIESTGEFEDDNMHSLEYASEVKYPVKYELLVTKRALSTQVRETEQQKENIFHIHWQIKEKVCSMIIGGDSYTNIASLTFMEKLGLTTTKQPQPYKLQQLNDEGEINVVKKVMVSFTIERYNDDVLCDVVLVHAGYILLGHLWQYNRRVIHDGFTDHCSFKFNRKSITLVPMTPKQVYEDQVCLKEESGKIKTKESEVKSKEK</sequence>
<gene>
    <name evidence="1" type="ORF">J1N35_039865</name>
</gene>
<dbReference type="PANTHER" id="PTHR35046">
    <property type="entry name" value="ZINC KNUCKLE (CCHC-TYPE) FAMILY PROTEIN"/>
    <property type="match status" value="1"/>
</dbReference>
<keyword evidence="2" id="KW-1185">Reference proteome</keyword>
<accession>A0A9D3UCX7</accession>
<protein>
    <submittedName>
        <fullName evidence="1">Uncharacterized protein</fullName>
    </submittedName>
</protein>
<evidence type="ECO:0000313" key="2">
    <source>
        <dbReference type="Proteomes" id="UP000828251"/>
    </source>
</evidence>
<name>A0A9D3UCX7_9ROSI</name>
<reference evidence="1 2" key="1">
    <citation type="journal article" date="2021" name="Plant Biotechnol. J.">
        <title>Multi-omics assisted identification of the key and species-specific regulatory components of drought-tolerant mechanisms in Gossypium stocksii.</title>
        <authorList>
            <person name="Yu D."/>
            <person name="Ke L."/>
            <person name="Zhang D."/>
            <person name="Wu Y."/>
            <person name="Sun Y."/>
            <person name="Mei J."/>
            <person name="Sun J."/>
            <person name="Sun Y."/>
        </authorList>
    </citation>
    <scope>NUCLEOTIDE SEQUENCE [LARGE SCALE GENOMIC DNA]</scope>
    <source>
        <strain evidence="2">cv. E1</strain>
        <tissue evidence="1">Leaf</tissue>
    </source>
</reference>
<proteinExistence type="predicted"/>
<evidence type="ECO:0000313" key="1">
    <source>
        <dbReference type="EMBL" id="KAH1038122.1"/>
    </source>
</evidence>
<dbReference type="OrthoDB" id="1747743at2759"/>